<accession>A0AAE0EYH0</accession>
<evidence type="ECO:0000313" key="3">
    <source>
        <dbReference type="Proteomes" id="UP001190700"/>
    </source>
</evidence>
<name>A0AAE0EYH0_9CHLO</name>
<gene>
    <name evidence="2" type="ORF">CYMTET_45580</name>
</gene>
<evidence type="ECO:0000256" key="1">
    <source>
        <dbReference type="SAM" id="MobiDB-lite"/>
    </source>
</evidence>
<proteinExistence type="predicted"/>
<reference evidence="2 3" key="1">
    <citation type="journal article" date="2015" name="Genome Biol. Evol.">
        <title>Comparative Genomics of a Bacterivorous Green Alga Reveals Evolutionary Causalities and Consequences of Phago-Mixotrophic Mode of Nutrition.</title>
        <authorList>
            <person name="Burns J.A."/>
            <person name="Paasch A."/>
            <person name="Narechania A."/>
            <person name="Kim E."/>
        </authorList>
    </citation>
    <scope>NUCLEOTIDE SEQUENCE [LARGE SCALE GENOMIC DNA]</scope>
    <source>
        <strain evidence="2 3">PLY_AMNH</strain>
    </source>
</reference>
<dbReference type="Proteomes" id="UP001190700">
    <property type="component" value="Unassembled WGS sequence"/>
</dbReference>
<dbReference type="AlphaFoldDB" id="A0AAE0EYH0"/>
<feature type="compositionally biased region" description="Polar residues" evidence="1">
    <location>
        <begin position="281"/>
        <end position="292"/>
    </location>
</feature>
<dbReference type="EMBL" id="LGRX02031371">
    <property type="protein sequence ID" value="KAK3244824.1"/>
    <property type="molecule type" value="Genomic_DNA"/>
</dbReference>
<organism evidence="2 3">
    <name type="scientific">Cymbomonas tetramitiformis</name>
    <dbReference type="NCBI Taxonomy" id="36881"/>
    <lineage>
        <taxon>Eukaryota</taxon>
        <taxon>Viridiplantae</taxon>
        <taxon>Chlorophyta</taxon>
        <taxon>Pyramimonadophyceae</taxon>
        <taxon>Pyramimonadales</taxon>
        <taxon>Pyramimonadaceae</taxon>
        <taxon>Cymbomonas</taxon>
    </lineage>
</organism>
<keyword evidence="3" id="KW-1185">Reference proteome</keyword>
<protein>
    <submittedName>
        <fullName evidence="2">Uncharacterized protein</fullName>
    </submittedName>
</protein>
<feature type="region of interest" description="Disordered" evidence="1">
    <location>
        <begin position="240"/>
        <end position="320"/>
    </location>
</feature>
<comment type="caution">
    <text evidence="2">The sequence shown here is derived from an EMBL/GenBank/DDBJ whole genome shotgun (WGS) entry which is preliminary data.</text>
</comment>
<evidence type="ECO:0000313" key="2">
    <source>
        <dbReference type="EMBL" id="KAK3244824.1"/>
    </source>
</evidence>
<sequence length="320" mass="35035">MSTEQGDREGSGSSAKSLFRSKCQALVDEFERMCPVLAPSVLPRGHGNDDILGSQSARLYEDPALQQALTEAAERTSCCMLSGVSGRAVVFPDDEEEDITEEDVLQFTTVWRIDFAEQRFTLRRVGYVSEAVQQMQDTDSFVRQAALLGTALGSAESREKTVKLCEQLYQINHPESGQVEQTVASLWAEEVYNRACAIKVLAQTMNAWTLHGPDGKRLVLRKRGAAATLVKKLLTEEAFSSKTPSKKGKVTQAGAKRSTVKAGKTPQHDSGKLTARKAGTTPVTKDTAQEATPSRKKRKERFQFCSSDAGNTPVRAQVCD</sequence>